<feature type="chain" id="PRO_5038747568" evidence="2">
    <location>
        <begin position="21"/>
        <end position="184"/>
    </location>
</feature>
<feature type="region of interest" description="Disordered" evidence="1">
    <location>
        <begin position="158"/>
        <end position="184"/>
    </location>
</feature>
<keyword evidence="2" id="KW-0732">Signal</keyword>
<dbReference type="AlphaFoldDB" id="R4KK75"/>
<dbReference type="InterPro" id="IPR012854">
    <property type="entry name" value="Cu_amine_oxidase-like_N"/>
</dbReference>
<feature type="compositionally biased region" description="Polar residues" evidence="1">
    <location>
        <begin position="158"/>
        <end position="170"/>
    </location>
</feature>
<dbReference type="InterPro" id="IPR036582">
    <property type="entry name" value="Mao_N_sf"/>
</dbReference>
<dbReference type="SUPFAM" id="SSF55383">
    <property type="entry name" value="Copper amine oxidase, domain N"/>
    <property type="match status" value="2"/>
</dbReference>
<evidence type="ECO:0000313" key="5">
    <source>
        <dbReference type="Proteomes" id="UP000013520"/>
    </source>
</evidence>
<dbReference type="eggNOG" id="COG4880">
    <property type="taxonomic scope" value="Bacteria"/>
</dbReference>
<gene>
    <name evidence="4" type="ORF">Desgi_4365</name>
</gene>
<evidence type="ECO:0000313" key="4">
    <source>
        <dbReference type="EMBL" id="AGL03608.1"/>
    </source>
</evidence>
<feature type="signal peptide" evidence="2">
    <location>
        <begin position="1"/>
        <end position="20"/>
    </location>
</feature>
<accession>R4KK75</accession>
<dbReference type="Proteomes" id="UP000013520">
    <property type="component" value="Chromosome"/>
</dbReference>
<dbReference type="Pfam" id="PF07833">
    <property type="entry name" value="Cu_amine_oxidN1"/>
    <property type="match status" value="1"/>
</dbReference>
<dbReference type="Gene3D" id="3.30.457.10">
    <property type="entry name" value="Copper amine oxidase-like, N-terminal domain"/>
    <property type="match status" value="2"/>
</dbReference>
<protein>
    <submittedName>
        <fullName evidence="4">Copper amine oxidase family protein</fullName>
    </submittedName>
</protein>
<dbReference type="STRING" id="767817.Desgi_4365"/>
<proteinExistence type="predicted"/>
<evidence type="ECO:0000259" key="3">
    <source>
        <dbReference type="Pfam" id="PF07833"/>
    </source>
</evidence>
<feature type="domain" description="Copper amine oxidase-like N-terminal" evidence="3">
    <location>
        <begin position="46"/>
        <end position="154"/>
    </location>
</feature>
<sequence length="184" mass="20317">MHKKPITLVIILSLAMLVFAATAVAEQGDTPNYKATFKLGEASYTVNDVTSAMDVAAFVENGRTYVPFRYLGYALGVAENNVTWDADSKTATLTLEDTTEKFTVGSTNYYVNDEAKTMDVAPLIRDNRIFLPARYVAQDFGYLMDWDAEAKVVTVTKNVPEQQPEETPSVSDDDNSVTDQVYGN</sequence>
<dbReference type="HOGENOM" id="CLU_1465970_0_0_9"/>
<evidence type="ECO:0000256" key="2">
    <source>
        <dbReference type="SAM" id="SignalP"/>
    </source>
</evidence>
<reference evidence="4 5" key="1">
    <citation type="submission" date="2012-01" db="EMBL/GenBank/DDBJ databases">
        <title>Complete sequence of Desulfotomaculum gibsoniae DSM 7213.</title>
        <authorList>
            <consortium name="US DOE Joint Genome Institute"/>
            <person name="Lucas S."/>
            <person name="Han J."/>
            <person name="Lapidus A."/>
            <person name="Cheng J.-F."/>
            <person name="Goodwin L."/>
            <person name="Pitluck S."/>
            <person name="Peters L."/>
            <person name="Ovchinnikova G."/>
            <person name="Teshima H."/>
            <person name="Detter J.C."/>
            <person name="Han C."/>
            <person name="Tapia R."/>
            <person name="Land M."/>
            <person name="Hauser L."/>
            <person name="Kyrpides N."/>
            <person name="Ivanova N."/>
            <person name="Pagani I."/>
            <person name="Parshina S."/>
            <person name="Plugge C."/>
            <person name="Muyzer G."/>
            <person name="Kuever J."/>
            <person name="Ivanova A."/>
            <person name="Nazina T."/>
            <person name="Klenk H.-P."/>
            <person name="Brambilla E."/>
            <person name="Spring S."/>
            <person name="Stams A.F."/>
            <person name="Woyke T."/>
        </authorList>
    </citation>
    <scope>NUCLEOTIDE SEQUENCE [LARGE SCALE GENOMIC DNA]</scope>
    <source>
        <strain evidence="4 5">DSM 7213</strain>
    </source>
</reference>
<dbReference type="KEGG" id="dgi:Desgi_4365"/>
<dbReference type="RefSeq" id="WP_006521336.1">
    <property type="nucleotide sequence ID" value="NC_021184.1"/>
</dbReference>
<keyword evidence="5" id="KW-1185">Reference proteome</keyword>
<dbReference type="EMBL" id="CP003273">
    <property type="protein sequence ID" value="AGL03608.1"/>
    <property type="molecule type" value="Genomic_DNA"/>
</dbReference>
<dbReference type="OrthoDB" id="9816096at2"/>
<organism evidence="4 5">
    <name type="scientific">Desulfoscipio gibsoniae DSM 7213</name>
    <dbReference type="NCBI Taxonomy" id="767817"/>
    <lineage>
        <taxon>Bacteria</taxon>
        <taxon>Bacillati</taxon>
        <taxon>Bacillota</taxon>
        <taxon>Clostridia</taxon>
        <taxon>Eubacteriales</taxon>
        <taxon>Desulfallaceae</taxon>
        <taxon>Desulfoscipio</taxon>
    </lineage>
</organism>
<evidence type="ECO:0000256" key="1">
    <source>
        <dbReference type="SAM" id="MobiDB-lite"/>
    </source>
</evidence>
<name>R4KK75_9FIRM</name>